<feature type="compositionally biased region" description="Polar residues" evidence="1">
    <location>
        <begin position="8"/>
        <end position="18"/>
    </location>
</feature>
<proteinExistence type="predicted"/>
<feature type="region of interest" description="Disordered" evidence="1">
    <location>
        <begin position="225"/>
        <end position="604"/>
    </location>
</feature>
<feature type="compositionally biased region" description="Polar residues" evidence="1">
    <location>
        <begin position="157"/>
        <end position="172"/>
    </location>
</feature>
<name>A0A9Q9ELE9_9PEZI</name>
<feature type="compositionally biased region" description="Basic residues" evidence="1">
    <location>
        <begin position="106"/>
        <end position="115"/>
    </location>
</feature>
<feature type="compositionally biased region" description="Acidic residues" evidence="1">
    <location>
        <begin position="532"/>
        <end position="542"/>
    </location>
</feature>
<keyword evidence="3" id="KW-1185">Reference proteome</keyword>
<evidence type="ECO:0000256" key="1">
    <source>
        <dbReference type="SAM" id="MobiDB-lite"/>
    </source>
</evidence>
<feature type="compositionally biased region" description="Polar residues" evidence="1">
    <location>
        <begin position="297"/>
        <end position="318"/>
    </location>
</feature>
<feature type="compositionally biased region" description="Low complexity" evidence="1">
    <location>
        <begin position="469"/>
        <end position="480"/>
    </location>
</feature>
<gene>
    <name evidence="2" type="ORF">Slin15195_G076360</name>
</gene>
<sequence length="674" mass="72922">MARLRTAPGSQAPTSTRQALREKTNTTRASAPVYEDDGDTENLVKDARPKRGRAKRATRQDSDELVMAGGLGLGSDKDAQPQTSEVPTTTDELAKSDGPPAPAAKTNRRPPRTVRKVAASQAQSKVMDEMKKRMNATAQGQRARQQDHVESAEDSSDPQTANALDSHVSSNAIQRAHVMVSVSPPPAGNLNTVQKRRGSVAQPGSVLKAQSTPAVESSLFALKHFKRRPRQPSMLQMVKQKMGSARPSLTNATTMTVDDDAVEDTSAFDLGLSDDDEEDFAPEAEGTPLHVSKKRTSLLSSTRQRTKVQSSVQESASKSMGRKRKSHALGISSGSLSALRNKRQRQDVGASSGSLSGLRARRQQPTSELPQAHDLSDGEEIVVRSSTERAETPQPAITSDIQVINSPTSSTPPTEPPSSRHRDLGPDKEDVYAVPSTERESEHAGAESATRHISAEDDEDDAPNGTMADPVSSPGSVSDDVLADPAAQRASPSPAKMKPRGKPKPMNTAALQSLLPKKRKPLHPRTRRSEYDIESSELEDNAAMDTSHLDDDEDELGGRARRQTKKVVAKSKKTTAGKKGRTSKATAAKNSTGKRAGTKTYGRSVAADKENIGYESFEEAEESMLPEFSHSMQEVAKSKEIEAAKAKFADIDQWDMEFETMSADEHRSSSLNWR</sequence>
<feature type="region of interest" description="Disordered" evidence="1">
    <location>
        <begin position="1"/>
        <end position="172"/>
    </location>
</feature>
<accession>A0A9Q9ELE9</accession>
<reference evidence="2" key="1">
    <citation type="submission" date="2022-06" db="EMBL/GenBank/DDBJ databases">
        <title>Complete genome sequences of two strains of the flax pathogen Septoria linicola.</title>
        <authorList>
            <person name="Lapalu N."/>
            <person name="Simon A."/>
            <person name="Demenou B."/>
            <person name="Paumier D."/>
            <person name="Guillot M.-P."/>
            <person name="Gout L."/>
            <person name="Valade R."/>
        </authorList>
    </citation>
    <scope>NUCLEOTIDE SEQUENCE</scope>
    <source>
        <strain evidence="2">SE15195</strain>
    </source>
</reference>
<feature type="compositionally biased region" description="Acidic residues" evidence="1">
    <location>
        <begin position="272"/>
        <end position="282"/>
    </location>
</feature>
<feature type="compositionally biased region" description="Basic and acidic residues" evidence="1">
    <location>
        <begin position="418"/>
        <end position="455"/>
    </location>
</feature>
<dbReference type="Proteomes" id="UP001056384">
    <property type="component" value="Chromosome 6"/>
</dbReference>
<feature type="compositionally biased region" description="Polar residues" evidence="1">
    <location>
        <begin position="80"/>
        <end position="91"/>
    </location>
</feature>
<feature type="compositionally biased region" description="Low complexity" evidence="1">
    <location>
        <begin position="349"/>
        <end position="358"/>
    </location>
</feature>
<feature type="compositionally biased region" description="Polar residues" evidence="1">
    <location>
        <begin position="395"/>
        <end position="405"/>
    </location>
</feature>
<evidence type="ECO:0000313" key="3">
    <source>
        <dbReference type="Proteomes" id="UP001056384"/>
    </source>
</evidence>
<evidence type="ECO:0000313" key="2">
    <source>
        <dbReference type="EMBL" id="USW54317.1"/>
    </source>
</evidence>
<feature type="compositionally biased region" description="Basic residues" evidence="1">
    <location>
        <begin position="559"/>
        <end position="582"/>
    </location>
</feature>
<feature type="compositionally biased region" description="Polar residues" evidence="1">
    <location>
        <begin position="247"/>
        <end position="256"/>
    </location>
</feature>
<organism evidence="2 3">
    <name type="scientific">Septoria linicola</name>
    <dbReference type="NCBI Taxonomy" id="215465"/>
    <lineage>
        <taxon>Eukaryota</taxon>
        <taxon>Fungi</taxon>
        <taxon>Dikarya</taxon>
        <taxon>Ascomycota</taxon>
        <taxon>Pezizomycotina</taxon>
        <taxon>Dothideomycetes</taxon>
        <taxon>Dothideomycetidae</taxon>
        <taxon>Mycosphaerellales</taxon>
        <taxon>Mycosphaerellaceae</taxon>
        <taxon>Septoria</taxon>
    </lineage>
</organism>
<protein>
    <submittedName>
        <fullName evidence="2">Uncharacterized protein</fullName>
    </submittedName>
</protein>
<dbReference type="EMBL" id="CP099423">
    <property type="protein sequence ID" value="USW54317.1"/>
    <property type="molecule type" value="Genomic_DNA"/>
</dbReference>
<feature type="compositionally biased region" description="Basic residues" evidence="1">
    <location>
        <begin position="516"/>
        <end position="526"/>
    </location>
</feature>
<feature type="compositionally biased region" description="Low complexity" evidence="1">
    <location>
        <begin position="328"/>
        <end position="339"/>
    </location>
</feature>
<dbReference type="AlphaFoldDB" id="A0A9Q9ELE9"/>